<evidence type="ECO:0000313" key="3">
    <source>
        <dbReference type="EMBL" id="KAK4319101.1"/>
    </source>
</evidence>
<name>A0AAE1UG80_9EUCA</name>
<dbReference type="GO" id="GO:0031012">
    <property type="term" value="C:extracellular matrix"/>
    <property type="evidence" value="ECO:0007669"/>
    <property type="project" value="TreeGrafter"/>
</dbReference>
<feature type="coiled-coil region" evidence="1">
    <location>
        <begin position="191"/>
        <end position="218"/>
    </location>
</feature>
<keyword evidence="4" id="KW-1185">Reference proteome</keyword>
<keyword evidence="1" id="KW-0175">Coiled coil</keyword>
<feature type="region of interest" description="Disordered" evidence="2">
    <location>
        <begin position="339"/>
        <end position="363"/>
    </location>
</feature>
<dbReference type="AlphaFoldDB" id="A0AAE1UG80"/>
<accession>A0AAE1UG80</accession>
<dbReference type="PANTHER" id="PTHR33395:SF22">
    <property type="entry name" value="REVERSE TRANSCRIPTASE DOMAIN-CONTAINING PROTEIN"/>
    <property type="match status" value="1"/>
</dbReference>
<protein>
    <submittedName>
        <fullName evidence="3">Uncharacterized protein</fullName>
    </submittedName>
</protein>
<sequence length="363" mass="43189">MDKKLELKHRIEEMKRLPDIIALQEVKPKNFRYKRDLAEYVLDEYEIIEQNIHNEEGRDEIKIDAPLGRSDHACISVKIDIMAQENGNNKQTYLYEKADYQLMKRRLNIDWKQYLGQELDANKKWIKFNKKFQEAIEECVPKRQAGMSRTRTSRNMNLPMNRQLWSKVKKKQRLWERFKKAKSNGTSVKTCREIEVDYRRLNNQVRNETRNAVKVKEKEVARHVKDNPKIFWKYVASKTRLKPNISELYKNNEKTIMTEGNKDKACVLSDQFSRVFIEEPEGDTPTAAPRNGRDIDSINITKEKINKIFRKIGNAEDHTKLQEDLNELRRWTEKWLLSFHPDKSSGENQQSEQDCGTREKDIR</sequence>
<dbReference type="PANTHER" id="PTHR33395">
    <property type="entry name" value="TRANSCRIPTASE, PUTATIVE-RELATED-RELATED"/>
    <property type="match status" value="1"/>
</dbReference>
<dbReference type="GO" id="GO:0007508">
    <property type="term" value="P:larval heart development"/>
    <property type="evidence" value="ECO:0007669"/>
    <property type="project" value="TreeGrafter"/>
</dbReference>
<evidence type="ECO:0000256" key="2">
    <source>
        <dbReference type="SAM" id="MobiDB-lite"/>
    </source>
</evidence>
<gene>
    <name evidence="3" type="ORF">Pmani_009934</name>
</gene>
<comment type="caution">
    <text evidence="3">The sequence shown here is derived from an EMBL/GenBank/DDBJ whole genome shotgun (WGS) entry which is preliminary data.</text>
</comment>
<reference evidence="3" key="1">
    <citation type="submission" date="2023-11" db="EMBL/GenBank/DDBJ databases">
        <title>Genome assemblies of two species of porcelain crab, Petrolisthes cinctipes and Petrolisthes manimaculis (Anomura: Porcellanidae).</title>
        <authorList>
            <person name="Angst P."/>
        </authorList>
    </citation>
    <scope>NUCLEOTIDE SEQUENCE</scope>
    <source>
        <strain evidence="3">PB745_02</strain>
        <tissue evidence="3">Gill</tissue>
    </source>
</reference>
<organism evidence="3 4">
    <name type="scientific">Petrolisthes manimaculis</name>
    <dbReference type="NCBI Taxonomy" id="1843537"/>
    <lineage>
        <taxon>Eukaryota</taxon>
        <taxon>Metazoa</taxon>
        <taxon>Ecdysozoa</taxon>
        <taxon>Arthropoda</taxon>
        <taxon>Crustacea</taxon>
        <taxon>Multicrustacea</taxon>
        <taxon>Malacostraca</taxon>
        <taxon>Eumalacostraca</taxon>
        <taxon>Eucarida</taxon>
        <taxon>Decapoda</taxon>
        <taxon>Pleocyemata</taxon>
        <taxon>Anomura</taxon>
        <taxon>Galatheoidea</taxon>
        <taxon>Porcellanidae</taxon>
        <taxon>Petrolisthes</taxon>
    </lineage>
</organism>
<proteinExistence type="predicted"/>
<evidence type="ECO:0000313" key="4">
    <source>
        <dbReference type="Proteomes" id="UP001292094"/>
    </source>
</evidence>
<dbReference type="EMBL" id="JAWZYT010000782">
    <property type="protein sequence ID" value="KAK4319101.1"/>
    <property type="molecule type" value="Genomic_DNA"/>
</dbReference>
<dbReference type="GO" id="GO:0061343">
    <property type="term" value="P:cell adhesion involved in heart morphogenesis"/>
    <property type="evidence" value="ECO:0007669"/>
    <property type="project" value="TreeGrafter"/>
</dbReference>
<evidence type="ECO:0000256" key="1">
    <source>
        <dbReference type="SAM" id="Coils"/>
    </source>
</evidence>
<dbReference type="Proteomes" id="UP001292094">
    <property type="component" value="Unassembled WGS sequence"/>
</dbReference>